<protein>
    <submittedName>
        <fullName evidence="1">Uncharacterized protein</fullName>
    </submittedName>
</protein>
<evidence type="ECO:0000313" key="1">
    <source>
        <dbReference type="EMBL" id="CEK78260.1"/>
    </source>
</evidence>
<sequence>HQNLNSLAVTAIANTTIKYLRLMSPYSTQSLKSIITDKTDRLTLPSRGAADKVDK</sequence>
<proteinExistence type="predicted"/>
<dbReference type="AlphaFoldDB" id="A0A0B7AE72"/>
<name>A0A0B7AE72_9EUPU</name>
<dbReference type="EMBL" id="HACG01031395">
    <property type="protein sequence ID" value="CEK78260.1"/>
    <property type="molecule type" value="Transcribed_RNA"/>
</dbReference>
<accession>A0A0B7AE72</accession>
<feature type="non-terminal residue" evidence="1">
    <location>
        <position position="1"/>
    </location>
</feature>
<reference evidence="1" key="1">
    <citation type="submission" date="2014-12" db="EMBL/GenBank/DDBJ databases">
        <title>Insight into the proteome of Arion vulgaris.</title>
        <authorList>
            <person name="Aradska J."/>
            <person name="Bulat T."/>
            <person name="Smidak R."/>
            <person name="Sarate P."/>
            <person name="Gangsoo J."/>
            <person name="Sialana F."/>
            <person name="Bilban M."/>
            <person name="Lubec G."/>
        </authorList>
    </citation>
    <scope>NUCLEOTIDE SEQUENCE</scope>
    <source>
        <tissue evidence="1">Skin</tissue>
    </source>
</reference>
<organism evidence="1">
    <name type="scientific">Arion vulgaris</name>
    <dbReference type="NCBI Taxonomy" id="1028688"/>
    <lineage>
        <taxon>Eukaryota</taxon>
        <taxon>Metazoa</taxon>
        <taxon>Spiralia</taxon>
        <taxon>Lophotrochozoa</taxon>
        <taxon>Mollusca</taxon>
        <taxon>Gastropoda</taxon>
        <taxon>Heterobranchia</taxon>
        <taxon>Euthyneura</taxon>
        <taxon>Panpulmonata</taxon>
        <taxon>Eupulmonata</taxon>
        <taxon>Stylommatophora</taxon>
        <taxon>Helicina</taxon>
        <taxon>Arionoidea</taxon>
        <taxon>Arionidae</taxon>
        <taxon>Arion</taxon>
    </lineage>
</organism>
<gene>
    <name evidence="1" type="primary">ORF109185</name>
</gene>